<feature type="chain" id="PRO_5029479608" description="Pectinesterase inhibitor domain-containing protein" evidence="2">
    <location>
        <begin position="21"/>
        <end position="172"/>
    </location>
</feature>
<dbReference type="GO" id="GO:0004857">
    <property type="term" value="F:enzyme inhibitor activity"/>
    <property type="evidence" value="ECO:0007669"/>
    <property type="project" value="InterPro"/>
</dbReference>
<dbReference type="PANTHER" id="PTHR31080:SF152">
    <property type="entry name" value="CELL WALL _ VACUOLAR INHIBITOR OF FRUCTOSIDASE 2"/>
    <property type="match status" value="1"/>
</dbReference>
<evidence type="ECO:0000313" key="4">
    <source>
        <dbReference type="EMBL" id="GFY91259.1"/>
    </source>
</evidence>
<dbReference type="SUPFAM" id="SSF101148">
    <property type="entry name" value="Plant invertase/pectin methylesterase inhibitor"/>
    <property type="match status" value="1"/>
</dbReference>
<dbReference type="EMBL" id="BJWL01000007">
    <property type="protein sequence ID" value="GFY91259.1"/>
    <property type="molecule type" value="Genomic_DNA"/>
</dbReference>
<evidence type="ECO:0000256" key="1">
    <source>
        <dbReference type="ARBA" id="ARBA00022729"/>
    </source>
</evidence>
<dbReference type="Gene3D" id="1.20.140.40">
    <property type="entry name" value="Invertase/pectin methylesterase inhibitor family protein"/>
    <property type="match status" value="1"/>
</dbReference>
<gene>
    <name evidence="4" type="ORF">Acr_07g0014550</name>
</gene>
<comment type="caution">
    <text evidence="4">The sequence shown here is derived from an EMBL/GenBank/DDBJ whole genome shotgun (WGS) entry which is preliminary data.</text>
</comment>
<feature type="domain" description="Pectinesterase inhibitor" evidence="3">
    <location>
        <begin position="31"/>
        <end position="86"/>
    </location>
</feature>
<feature type="signal peptide" evidence="2">
    <location>
        <begin position="1"/>
        <end position="20"/>
    </location>
</feature>
<evidence type="ECO:0000259" key="3">
    <source>
        <dbReference type="Pfam" id="PF04043"/>
    </source>
</evidence>
<proteinExistence type="predicted"/>
<protein>
    <recommendedName>
        <fullName evidence="3">Pectinesterase inhibitor domain-containing protein</fullName>
    </recommendedName>
</protein>
<accession>A0A7J0EZ70</accession>
<dbReference type="InterPro" id="IPR051955">
    <property type="entry name" value="PME_Inhibitor"/>
</dbReference>
<dbReference type="AlphaFoldDB" id="A0A7J0EZ70"/>
<evidence type="ECO:0000256" key="2">
    <source>
        <dbReference type="SAM" id="SignalP"/>
    </source>
</evidence>
<dbReference type="OrthoDB" id="773291at2759"/>
<dbReference type="InterPro" id="IPR035513">
    <property type="entry name" value="Invertase/methylesterase_inhib"/>
</dbReference>
<dbReference type="Proteomes" id="UP000585474">
    <property type="component" value="Unassembled WGS sequence"/>
</dbReference>
<dbReference type="NCBIfam" id="TIGR01614">
    <property type="entry name" value="PME_inhib"/>
    <property type="match status" value="1"/>
</dbReference>
<dbReference type="InterPro" id="IPR006501">
    <property type="entry name" value="Pectinesterase_inhib_dom"/>
</dbReference>
<dbReference type="PANTHER" id="PTHR31080">
    <property type="entry name" value="PECTINESTERASE INHIBITOR-LIKE"/>
    <property type="match status" value="1"/>
</dbReference>
<sequence>MGSSSWFMLFLFSIASLHFHQPIVTVRGDTDLIEKTCKSTKHYGLCVSSLKSNTSSLKSDTKGLAVIMVGVGIANATATASFLSSQALFDNRVKKGGLGLLIRGAPNPVFGLPISGRTNSPIGLLIPPFCRIVNPMGPQLLSATANDPLMRKVLKDCADKYSYAGNIELLTL</sequence>
<evidence type="ECO:0000313" key="5">
    <source>
        <dbReference type="Proteomes" id="UP000585474"/>
    </source>
</evidence>
<name>A0A7J0EZ70_9ERIC</name>
<keyword evidence="5" id="KW-1185">Reference proteome</keyword>
<organism evidence="4 5">
    <name type="scientific">Actinidia rufa</name>
    <dbReference type="NCBI Taxonomy" id="165716"/>
    <lineage>
        <taxon>Eukaryota</taxon>
        <taxon>Viridiplantae</taxon>
        <taxon>Streptophyta</taxon>
        <taxon>Embryophyta</taxon>
        <taxon>Tracheophyta</taxon>
        <taxon>Spermatophyta</taxon>
        <taxon>Magnoliopsida</taxon>
        <taxon>eudicotyledons</taxon>
        <taxon>Gunneridae</taxon>
        <taxon>Pentapetalae</taxon>
        <taxon>asterids</taxon>
        <taxon>Ericales</taxon>
        <taxon>Actinidiaceae</taxon>
        <taxon>Actinidia</taxon>
    </lineage>
</organism>
<dbReference type="Pfam" id="PF04043">
    <property type="entry name" value="PMEI"/>
    <property type="match status" value="1"/>
</dbReference>
<reference evidence="4 5" key="1">
    <citation type="submission" date="2019-07" db="EMBL/GenBank/DDBJ databases">
        <title>De Novo Assembly of kiwifruit Actinidia rufa.</title>
        <authorList>
            <person name="Sugita-Konishi S."/>
            <person name="Sato K."/>
            <person name="Mori E."/>
            <person name="Abe Y."/>
            <person name="Kisaki G."/>
            <person name="Hamano K."/>
            <person name="Suezawa K."/>
            <person name="Otani M."/>
            <person name="Fukuda T."/>
            <person name="Manabe T."/>
            <person name="Gomi K."/>
            <person name="Tabuchi M."/>
            <person name="Akimitsu K."/>
            <person name="Kataoka I."/>
        </authorList>
    </citation>
    <scope>NUCLEOTIDE SEQUENCE [LARGE SCALE GENOMIC DNA]</scope>
    <source>
        <strain evidence="5">cv. Fuchu</strain>
    </source>
</reference>
<keyword evidence="1 2" id="KW-0732">Signal</keyword>